<evidence type="ECO:0000313" key="1">
    <source>
        <dbReference type="EMBL" id="SNS69849.1"/>
    </source>
</evidence>
<dbReference type="AlphaFoldDB" id="A0A239GKZ5"/>
<evidence type="ECO:0000313" key="2">
    <source>
        <dbReference type="Proteomes" id="UP000198393"/>
    </source>
</evidence>
<gene>
    <name evidence="1" type="ORF">SAMN05421640_0900</name>
</gene>
<organism evidence="1 2">
    <name type="scientific">Ekhidna lutea</name>
    <dbReference type="NCBI Taxonomy" id="447679"/>
    <lineage>
        <taxon>Bacteria</taxon>
        <taxon>Pseudomonadati</taxon>
        <taxon>Bacteroidota</taxon>
        <taxon>Cytophagia</taxon>
        <taxon>Cytophagales</taxon>
        <taxon>Reichenbachiellaceae</taxon>
        <taxon>Ekhidna</taxon>
    </lineage>
</organism>
<dbReference type="OrthoDB" id="981783at2"/>
<proteinExistence type="predicted"/>
<name>A0A239GKZ5_EKHLU</name>
<accession>A0A239GKZ5</accession>
<sequence>MSDKCISGKKCFESEELAEEALIQNHIRNNYRGGEGPVNVYQCDNCGYWHFTSKGDKSEKLRDPEVLEFIERERRAFDWERKLR</sequence>
<keyword evidence="2" id="KW-1185">Reference proteome</keyword>
<protein>
    <submittedName>
        <fullName evidence="1">Uncharacterized protein</fullName>
    </submittedName>
</protein>
<dbReference type="EMBL" id="FZPD01000002">
    <property type="protein sequence ID" value="SNS69849.1"/>
    <property type="molecule type" value="Genomic_DNA"/>
</dbReference>
<reference evidence="1 2" key="1">
    <citation type="submission" date="2017-06" db="EMBL/GenBank/DDBJ databases">
        <authorList>
            <person name="Kim H.J."/>
            <person name="Triplett B.A."/>
        </authorList>
    </citation>
    <scope>NUCLEOTIDE SEQUENCE [LARGE SCALE GENOMIC DNA]</scope>
    <source>
        <strain evidence="1 2">DSM 19307</strain>
    </source>
</reference>
<dbReference type="Proteomes" id="UP000198393">
    <property type="component" value="Unassembled WGS sequence"/>
</dbReference>